<evidence type="ECO:0000256" key="1">
    <source>
        <dbReference type="SAM" id="Coils"/>
    </source>
</evidence>
<feature type="coiled-coil region" evidence="1">
    <location>
        <begin position="35"/>
        <end position="62"/>
    </location>
</feature>
<keyword evidence="1" id="KW-0175">Coiled coil</keyword>
<evidence type="ECO:0000313" key="4">
    <source>
        <dbReference type="Proteomes" id="UP000223071"/>
    </source>
</evidence>
<keyword evidence="2" id="KW-0812">Transmembrane</keyword>
<reference evidence="3 4" key="1">
    <citation type="submission" date="2017-09" db="EMBL/GenBank/DDBJ databases">
        <title>Sequencing the genomes of two abundant thermophiles in Great Basin hot springs: Thermocrinis jamiesonii and novel Chloroflexi Thermoflexus hugenholtzii.</title>
        <authorList>
            <person name="Hedlund B."/>
        </authorList>
    </citation>
    <scope>NUCLEOTIDE SEQUENCE [LARGE SCALE GENOMIC DNA]</scope>
    <source>
        <strain evidence="3 4">G233</strain>
    </source>
</reference>
<proteinExistence type="predicted"/>
<keyword evidence="3" id="KW-0132">Cell division</keyword>
<keyword evidence="3" id="KW-0131">Cell cycle</keyword>
<dbReference type="EMBL" id="PDJQ01000001">
    <property type="protein sequence ID" value="PFG74916.1"/>
    <property type="molecule type" value="Genomic_DNA"/>
</dbReference>
<comment type="caution">
    <text evidence="3">The sequence shown here is derived from an EMBL/GenBank/DDBJ whole genome shotgun (WGS) entry which is preliminary data.</text>
</comment>
<keyword evidence="2" id="KW-0472">Membrane</keyword>
<dbReference type="AlphaFoldDB" id="A0A2A9HIU4"/>
<protein>
    <submittedName>
        <fullName evidence="3">Cell division protein FtsB</fullName>
    </submittedName>
</protein>
<dbReference type="GO" id="GO:0051301">
    <property type="term" value="P:cell division"/>
    <property type="evidence" value="ECO:0007669"/>
    <property type="project" value="UniProtKB-KW"/>
</dbReference>
<dbReference type="InterPro" id="IPR007060">
    <property type="entry name" value="FtsL/DivIC"/>
</dbReference>
<feature type="transmembrane region" description="Helical" evidence="2">
    <location>
        <begin position="12"/>
        <end position="33"/>
    </location>
</feature>
<keyword evidence="4" id="KW-1185">Reference proteome</keyword>
<evidence type="ECO:0000256" key="2">
    <source>
        <dbReference type="SAM" id="Phobius"/>
    </source>
</evidence>
<accession>A0A2A9HIU4</accession>
<sequence length="114" mass="13103">MPPLIFLSRSRLIIVASLLIGSYFVYTAALGAYRAQQLGEARAQAERQLRELEEQKAYLEAVRAYVASDVYVEQEARRRYGYIREGEIPFVVISPPAAEEEQPAGPWWQRLFPR</sequence>
<name>A0A2A9HIU4_TEPT2</name>
<dbReference type="Proteomes" id="UP000223071">
    <property type="component" value="Unassembled WGS sequence"/>
</dbReference>
<keyword evidence="2" id="KW-1133">Transmembrane helix</keyword>
<dbReference type="RefSeq" id="WP_098504268.1">
    <property type="nucleotide sequence ID" value="NZ_PDJQ01000001.1"/>
</dbReference>
<organism evidence="3 4">
    <name type="scientific">Tepidiforma thermophila (strain KCTC 52669 / CGMCC 1.13589 / G233)</name>
    <dbReference type="NCBI Taxonomy" id="2761530"/>
    <lineage>
        <taxon>Bacteria</taxon>
        <taxon>Bacillati</taxon>
        <taxon>Chloroflexota</taxon>
        <taxon>Tepidiformia</taxon>
        <taxon>Tepidiformales</taxon>
        <taxon>Tepidiformaceae</taxon>
        <taxon>Tepidiforma</taxon>
    </lineage>
</organism>
<gene>
    <name evidence="3" type="ORF">A9A59_2166</name>
</gene>
<dbReference type="Pfam" id="PF04977">
    <property type="entry name" value="DivIC"/>
    <property type="match status" value="1"/>
</dbReference>
<evidence type="ECO:0000313" key="3">
    <source>
        <dbReference type="EMBL" id="PFG74916.1"/>
    </source>
</evidence>